<dbReference type="PANTHER" id="PTHR24321:SF8">
    <property type="entry name" value="ESTRADIOL 17-BETA-DEHYDROGENASE 8-RELATED"/>
    <property type="match status" value="1"/>
</dbReference>
<keyword evidence="3" id="KW-0520">NAD</keyword>
<evidence type="ECO:0000259" key="4">
    <source>
        <dbReference type="SMART" id="SM00822"/>
    </source>
</evidence>
<evidence type="ECO:0000313" key="6">
    <source>
        <dbReference type="Proteomes" id="UP001059617"/>
    </source>
</evidence>
<name>A0ABY5VSP1_9ACTN</name>
<reference evidence="5" key="1">
    <citation type="submission" date="2021-04" db="EMBL/GenBank/DDBJ databases">
        <authorList>
            <person name="Hartkoorn R.C."/>
            <person name="Beaudoing E."/>
            <person name="Hot D."/>
        </authorList>
    </citation>
    <scope>NUCLEOTIDE SEQUENCE</scope>
    <source>
        <strain evidence="5">NRRL B-16292</strain>
    </source>
</reference>
<dbReference type="Proteomes" id="UP001059617">
    <property type="component" value="Chromosome"/>
</dbReference>
<keyword evidence="6" id="KW-1185">Reference proteome</keyword>
<sequence>MTDRCYLVVGGTRGIGAATVRRLAEDAGHTVVFSGRDAKAGEALARGAGDGRVHFVAADVTDADSVDALFARLGELVPRLDGAFNAAGVIGTDTILRGARFHDSAEQQLDDVFAVNVKGLWRCLRHELRLMAAAGGGAVVNCSSVAGLRAADSLSVSYTASKHAVVGMTRALAVEYARDHVRINAVCPGVIDTEMLGGLHDQLLEDLRRKNPGARIGRPEEVADVVAFLLSPRASYLSGAAVPIDAGGLYGAL</sequence>
<evidence type="ECO:0000256" key="3">
    <source>
        <dbReference type="ARBA" id="ARBA00023027"/>
    </source>
</evidence>
<feature type="domain" description="Ketoreductase" evidence="4">
    <location>
        <begin position="4"/>
        <end position="180"/>
    </location>
</feature>
<dbReference type="InterPro" id="IPR036291">
    <property type="entry name" value="NAD(P)-bd_dom_sf"/>
</dbReference>
<dbReference type="Pfam" id="PF13561">
    <property type="entry name" value="adh_short_C2"/>
    <property type="match status" value="1"/>
</dbReference>
<dbReference type="RefSeq" id="WP_259857879.1">
    <property type="nucleotide sequence ID" value="NZ_BAAAST010000016.1"/>
</dbReference>
<dbReference type="EMBL" id="CP073720">
    <property type="protein sequence ID" value="UWP80121.1"/>
    <property type="molecule type" value="Genomic_DNA"/>
</dbReference>
<dbReference type="PANTHER" id="PTHR24321">
    <property type="entry name" value="DEHYDROGENASES, SHORT CHAIN"/>
    <property type="match status" value="1"/>
</dbReference>
<evidence type="ECO:0000256" key="2">
    <source>
        <dbReference type="ARBA" id="ARBA00023002"/>
    </source>
</evidence>
<dbReference type="InterPro" id="IPR057326">
    <property type="entry name" value="KR_dom"/>
</dbReference>
<organism evidence="5 6">
    <name type="scientific">Dactylosporangium fulvum</name>
    <dbReference type="NCBI Taxonomy" id="53359"/>
    <lineage>
        <taxon>Bacteria</taxon>
        <taxon>Bacillati</taxon>
        <taxon>Actinomycetota</taxon>
        <taxon>Actinomycetes</taxon>
        <taxon>Micromonosporales</taxon>
        <taxon>Micromonosporaceae</taxon>
        <taxon>Dactylosporangium</taxon>
    </lineage>
</organism>
<proteinExistence type="inferred from homology"/>
<dbReference type="SMART" id="SM00822">
    <property type="entry name" value="PKS_KR"/>
    <property type="match status" value="1"/>
</dbReference>
<dbReference type="CDD" id="cd05233">
    <property type="entry name" value="SDR_c"/>
    <property type="match status" value="1"/>
</dbReference>
<dbReference type="PRINTS" id="PR00080">
    <property type="entry name" value="SDRFAMILY"/>
</dbReference>
<evidence type="ECO:0000313" key="5">
    <source>
        <dbReference type="EMBL" id="UWP80121.1"/>
    </source>
</evidence>
<accession>A0ABY5VSP1</accession>
<evidence type="ECO:0000256" key="1">
    <source>
        <dbReference type="ARBA" id="ARBA00006484"/>
    </source>
</evidence>
<reference evidence="5" key="2">
    <citation type="submission" date="2022-09" db="EMBL/GenBank/DDBJ databases">
        <title>Biosynthetic gene clusters of Dactylosporangioum fulvum.</title>
        <authorList>
            <person name="Caradec T."/>
        </authorList>
    </citation>
    <scope>NUCLEOTIDE SEQUENCE</scope>
    <source>
        <strain evidence="5">NRRL B-16292</strain>
    </source>
</reference>
<keyword evidence="2" id="KW-0560">Oxidoreductase</keyword>
<dbReference type="SUPFAM" id="SSF51735">
    <property type="entry name" value="NAD(P)-binding Rossmann-fold domains"/>
    <property type="match status" value="1"/>
</dbReference>
<dbReference type="InterPro" id="IPR002347">
    <property type="entry name" value="SDR_fam"/>
</dbReference>
<dbReference type="PROSITE" id="PS00061">
    <property type="entry name" value="ADH_SHORT"/>
    <property type="match status" value="1"/>
</dbReference>
<protein>
    <submittedName>
        <fullName evidence="5">SDR family oxidoreductase</fullName>
    </submittedName>
</protein>
<dbReference type="InterPro" id="IPR020904">
    <property type="entry name" value="Sc_DH/Rdtase_CS"/>
</dbReference>
<comment type="similarity">
    <text evidence="1">Belongs to the short-chain dehydrogenases/reductases (SDR) family.</text>
</comment>
<gene>
    <name evidence="5" type="ORF">Dfulv_33840</name>
</gene>
<dbReference type="Gene3D" id="3.40.50.720">
    <property type="entry name" value="NAD(P)-binding Rossmann-like Domain"/>
    <property type="match status" value="1"/>
</dbReference>
<dbReference type="PRINTS" id="PR00081">
    <property type="entry name" value="GDHRDH"/>
</dbReference>